<feature type="transmembrane region" description="Helical" evidence="1">
    <location>
        <begin position="164"/>
        <end position="182"/>
    </location>
</feature>
<keyword evidence="1" id="KW-0812">Transmembrane</keyword>
<evidence type="ECO:0000313" key="3">
    <source>
        <dbReference type="Proteomes" id="UP000295280"/>
    </source>
</evidence>
<keyword evidence="1" id="KW-1133">Transmembrane helix</keyword>
<dbReference type="RefSeq" id="WP_133417467.1">
    <property type="nucleotide sequence ID" value="NZ_SCWD01000001.1"/>
</dbReference>
<organism evidence="2 3">
    <name type="scientific">Macrococcus carouselicus</name>
    <dbReference type="NCBI Taxonomy" id="69969"/>
    <lineage>
        <taxon>Bacteria</taxon>
        <taxon>Bacillati</taxon>
        <taxon>Bacillota</taxon>
        <taxon>Bacilli</taxon>
        <taxon>Bacillales</taxon>
        <taxon>Staphylococcaceae</taxon>
        <taxon>Macrococcus</taxon>
    </lineage>
</organism>
<name>A0A9Q8FSR5_9STAP</name>
<dbReference type="Pfam" id="PF01944">
    <property type="entry name" value="SpoIIM"/>
    <property type="match status" value="1"/>
</dbReference>
<evidence type="ECO:0000256" key="1">
    <source>
        <dbReference type="SAM" id="Phobius"/>
    </source>
</evidence>
<feature type="transmembrane region" description="Helical" evidence="1">
    <location>
        <begin position="5"/>
        <end position="23"/>
    </location>
</feature>
<sequence>MTKRFVLYALTVLILATTITYLINPDLKSVLDGVSARRSERLEDVTGLVKVREYVINNGFVVPLQMLLFACIPVPFLYIIQITATAALPGVLFGLILRYDSHEAFAIIASSLPHAVLELSGLCLFASLLYRLNTSICQFCWQKLLKRQPEYCFKEELMNLFKNYFLLVLPLIITAAFTEEYVSDSIYRLLH</sequence>
<gene>
    <name evidence="2" type="ORF">ERX40_05400</name>
</gene>
<evidence type="ECO:0000313" key="2">
    <source>
        <dbReference type="EMBL" id="TDM04609.1"/>
    </source>
</evidence>
<dbReference type="EMBL" id="SCWD01000001">
    <property type="protein sequence ID" value="TDM04609.1"/>
    <property type="molecule type" value="Genomic_DNA"/>
</dbReference>
<dbReference type="Proteomes" id="UP000295280">
    <property type="component" value="Unassembled WGS sequence"/>
</dbReference>
<dbReference type="OrthoDB" id="2340020at2"/>
<accession>A0A9Q8FSR5</accession>
<dbReference type="AlphaFoldDB" id="A0A9Q8FSR5"/>
<dbReference type="InterPro" id="IPR002798">
    <property type="entry name" value="SpoIIM-like"/>
</dbReference>
<keyword evidence="3" id="KW-1185">Reference proteome</keyword>
<protein>
    <recommendedName>
        <fullName evidence="4">Stage II sporulation protein M</fullName>
    </recommendedName>
</protein>
<keyword evidence="1" id="KW-0472">Membrane</keyword>
<evidence type="ECO:0008006" key="4">
    <source>
        <dbReference type="Google" id="ProtNLM"/>
    </source>
</evidence>
<reference evidence="2 3" key="1">
    <citation type="submission" date="2019-01" db="EMBL/GenBank/DDBJ databases">
        <title>Draft genome sequences of the type strains of six Macrococcus species.</title>
        <authorList>
            <person name="Mazhar S."/>
            <person name="Altermann E."/>
            <person name="Hill C."/>
            <person name="Mcauliffe O."/>
        </authorList>
    </citation>
    <scope>NUCLEOTIDE SEQUENCE [LARGE SCALE GENOMIC DNA]</scope>
    <source>
        <strain evidence="2 3">ATCC 51828</strain>
    </source>
</reference>
<proteinExistence type="predicted"/>
<feature type="transmembrane region" description="Helical" evidence="1">
    <location>
        <begin position="76"/>
        <end position="97"/>
    </location>
</feature>
<comment type="caution">
    <text evidence="2">The sequence shown here is derived from an EMBL/GenBank/DDBJ whole genome shotgun (WGS) entry which is preliminary data.</text>
</comment>